<gene>
    <name evidence="2" type="ORF">GCM10008905_18920</name>
</gene>
<accession>A0ABN1J041</accession>
<evidence type="ECO:0000313" key="2">
    <source>
        <dbReference type="EMBL" id="GAA0724643.1"/>
    </source>
</evidence>
<dbReference type="RefSeq" id="WP_343769112.1">
    <property type="nucleotide sequence ID" value="NZ_BAAACF010000001.1"/>
</dbReference>
<dbReference type="Gene3D" id="3.40.50.11440">
    <property type="match status" value="1"/>
</dbReference>
<reference evidence="2 3" key="1">
    <citation type="journal article" date="2019" name="Int. J. Syst. Evol. Microbiol.">
        <title>The Global Catalogue of Microorganisms (GCM) 10K type strain sequencing project: providing services to taxonomists for standard genome sequencing and annotation.</title>
        <authorList>
            <consortium name="The Broad Institute Genomics Platform"/>
            <consortium name="The Broad Institute Genome Sequencing Center for Infectious Disease"/>
            <person name="Wu L."/>
            <person name="Ma J."/>
        </authorList>
    </citation>
    <scope>NUCLEOTIDE SEQUENCE [LARGE SCALE GENOMIC DNA]</scope>
    <source>
        <strain evidence="2 3">JCM 1405</strain>
    </source>
</reference>
<dbReference type="InterPro" id="IPR018657">
    <property type="entry name" value="LarA-like_N"/>
</dbReference>
<keyword evidence="3" id="KW-1185">Reference proteome</keyword>
<comment type="caution">
    <text evidence="2">The sequence shown here is derived from an EMBL/GenBank/DDBJ whole genome shotgun (WGS) entry which is preliminary data.</text>
</comment>
<name>A0ABN1J041_9CLOT</name>
<evidence type="ECO:0000313" key="3">
    <source>
        <dbReference type="Proteomes" id="UP001500339"/>
    </source>
</evidence>
<dbReference type="EMBL" id="BAAACF010000001">
    <property type="protein sequence ID" value="GAA0724643.1"/>
    <property type="molecule type" value="Genomic_DNA"/>
</dbReference>
<protein>
    <submittedName>
        <fullName evidence="2">Lactate racemase domain-containing protein</fullName>
    </submittedName>
</protein>
<evidence type="ECO:0000259" key="1">
    <source>
        <dbReference type="Pfam" id="PF09861"/>
    </source>
</evidence>
<proteinExistence type="predicted"/>
<organism evidence="2 3">
    <name type="scientific">Clostridium malenominatum</name>
    <dbReference type="NCBI Taxonomy" id="1539"/>
    <lineage>
        <taxon>Bacteria</taxon>
        <taxon>Bacillati</taxon>
        <taxon>Bacillota</taxon>
        <taxon>Clostridia</taxon>
        <taxon>Eubacteriales</taxon>
        <taxon>Clostridiaceae</taxon>
        <taxon>Clostridium</taxon>
    </lineage>
</organism>
<dbReference type="Proteomes" id="UP001500339">
    <property type="component" value="Unassembled WGS sequence"/>
</dbReference>
<sequence length="409" mass="45459">MPILLEEDLNMPLPNMHKVRQSFNREKLDSIEETINFEAKKESIVSIIKPGQKVAVAVGSRGIKNIQQIVKLTIDKIKEMGGEPFIVSAMGSHGGGTEKGQREVLYGYGITEEYMGVPVITKTDVMHLGKTKKGFDIYFDKVAASADVIVPINRIKLHTDFVADIQSGLCKMLVIGLGNHVGCSAIHEEEFDNFGSIIKEAASLIMEKVNVGFGVGILENAYDETAKIKFIPSKNLISREIELVKVARQNMPTLMIPEIDILIVEEIGKNISGAGYDPNILGKSYILKEYVLEVPKINKMILLDVSKESHGNAIGMGIFDIITRKVFEQLDYESIYANSIAVKCIDDCKIPLISENEDEALKIAIKVLRNADKDNLKIVKIKNTLELEYIYVSDALVDYVKKNSKLELV</sequence>
<feature type="domain" description="LarA-like N-terminal" evidence="1">
    <location>
        <begin position="25"/>
        <end position="189"/>
    </location>
</feature>
<dbReference type="Pfam" id="PF09861">
    <property type="entry name" value="Lar_N"/>
    <property type="match status" value="1"/>
</dbReference>